<dbReference type="Proteomes" id="UP001560019">
    <property type="component" value="Unassembled WGS sequence"/>
</dbReference>
<dbReference type="GO" id="GO:0032259">
    <property type="term" value="P:methylation"/>
    <property type="evidence" value="ECO:0007669"/>
    <property type="project" value="UniProtKB-KW"/>
</dbReference>
<name>A0ABV3XSY9_9RHOB</name>
<dbReference type="InterPro" id="IPR029063">
    <property type="entry name" value="SAM-dependent_MTases_sf"/>
</dbReference>
<evidence type="ECO:0000313" key="3">
    <source>
        <dbReference type="Proteomes" id="UP001560019"/>
    </source>
</evidence>
<feature type="region of interest" description="Disordered" evidence="1">
    <location>
        <begin position="1"/>
        <end position="25"/>
    </location>
</feature>
<sequence>MARRLTLPDTASAAEPREGGRLHAPSARRNAAAICAAIAEHAPETGRALEIASGTGEHAAAIAACKPGLTWQPTDVDPARLASIDAWAADAGCGNLAPARLLDATEAGWGAAEDPWDLIFASNILHLVSDAEAETLIAEAARALAPGGLLMIYGPFRRPGGFASSGDEAFHASLTAQDPEIGYKSTGDVAAWCARAELVHEAELPMPANNLTHLARKPR</sequence>
<comment type="caution">
    <text evidence="2">The sequence shown here is derived from an EMBL/GenBank/DDBJ whole genome shotgun (WGS) entry which is preliminary data.</text>
</comment>
<reference evidence="2 3" key="1">
    <citation type="submission" date="2024-06" db="EMBL/GenBank/DDBJ databases">
        <title>Genome of Rhodovulum iodosum, a marine photoferrotroph.</title>
        <authorList>
            <person name="Bianchini G."/>
            <person name="Nikeleit V."/>
            <person name="Kappler A."/>
            <person name="Bryce C."/>
            <person name="Sanchez-Baracaldo P."/>
        </authorList>
    </citation>
    <scope>NUCLEOTIDE SEQUENCE [LARGE SCALE GENOMIC DNA]</scope>
    <source>
        <strain evidence="2 3">UT/N1</strain>
    </source>
</reference>
<keyword evidence="2" id="KW-0808">Transferase</keyword>
<gene>
    <name evidence="2" type="ORF">Ga0609869_001657</name>
</gene>
<dbReference type="Gene3D" id="3.40.50.150">
    <property type="entry name" value="Vaccinia Virus protein VP39"/>
    <property type="match status" value="1"/>
</dbReference>
<accession>A0ABV3XSY9</accession>
<dbReference type="RefSeq" id="WP_125408644.1">
    <property type="nucleotide sequence ID" value="NZ_JBEHHI010000001.1"/>
</dbReference>
<dbReference type="CDD" id="cd02440">
    <property type="entry name" value="AdoMet_MTases"/>
    <property type="match status" value="1"/>
</dbReference>
<dbReference type="Pfam" id="PF06080">
    <property type="entry name" value="DUF938"/>
    <property type="match status" value="1"/>
</dbReference>
<dbReference type="InterPro" id="IPR010342">
    <property type="entry name" value="DUF938"/>
</dbReference>
<organism evidence="2 3">
    <name type="scientific">Rhodovulum iodosum</name>
    <dbReference type="NCBI Taxonomy" id="68291"/>
    <lineage>
        <taxon>Bacteria</taxon>
        <taxon>Pseudomonadati</taxon>
        <taxon>Pseudomonadota</taxon>
        <taxon>Alphaproteobacteria</taxon>
        <taxon>Rhodobacterales</taxon>
        <taxon>Paracoccaceae</taxon>
        <taxon>Rhodovulum</taxon>
    </lineage>
</organism>
<dbReference type="GO" id="GO:0008168">
    <property type="term" value="F:methyltransferase activity"/>
    <property type="evidence" value="ECO:0007669"/>
    <property type="project" value="UniProtKB-KW"/>
</dbReference>
<dbReference type="PANTHER" id="PTHR20974:SF0">
    <property type="entry name" value="UPF0585 PROTEIN CG18661"/>
    <property type="match status" value="1"/>
</dbReference>
<evidence type="ECO:0000256" key="1">
    <source>
        <dbReference type="SAM" id="MobiDB-lite"/>
    </source>
</evidence>
<dbReference type="PANTHER" id="PTHR20974">
    <property type="entry name" value="UPF0585 PROTEIN CG18661"/>
    <property type="match status" value="1"/>
</dbReference>
<dbReference type="SUPFAM" id="SSF53335">
    <property type="entry name" value="S-adenosyl-L-methionine-dependent methyltransferases"/>
    <property type="match status" value="1"/>
</dbReference>
<keyword evidence="2" id="KW-0489">Methyltransferase</keyword>
<dbReference type="EMBL" id="JBEHHI010000001">
    <property type="protein sequence ID" value="MEX5728304.1"/>
    <property type="molecule type" value="Genomic_DNA"/>
</dbReference>
<keyword evidence="3" id="KW-1185">Reference proteome</keyword>
<evidence type="ECO:0000313" key="2">
    <source>
        <dbReference type="EMBL" id="MEX5728304.1"/>
    </source>
</evidence>
<proteinExistence type="predicted"/>
<protein>
    <submittedName>
        <fullName evidence="2">SAM-dependent methyltransferase</fullName>
    </submittedName>
</protein>